<evidence type="ECO:0000256" key="1">
    <source>
        <dbReference type="SAM" id="SignalP"/>
    </source>
</evidence>
<evidence type="ECO:0000313" key="2">
    <source>
        <dbReference type="EMBL" id="PVM90066.1"/>
    </source>
</evidence>
<keyword evidence="3" id="KW-1185">Reference proteome</keyword>
<protein>
    <submittedName>
        <fullName evidence="2">Uncharacterized protein</fullName>
    </submittedName>
</protein>
<reference evidence="2 3" key="1">
    <citation type="submission" date="2018-04" db="EMBL/GenBank/DDBJ databases">
        <title>The genome sequence of Caulobacter sp. 744.</title>
        <authorList>
            <person name="Gao J."/>
            <person name="Sun J."/>
        </authorList>
    </citation>
    <scope>NUCLEOTIDE SEQUENCE [LARGE SCALE GENOMIC DNA]</scope>
    <source>
        <strain evidence="2 3">774</strain>
    </source>
</reference>
<proteinExistence type="predicted"/>
<keyword evidence="1" id="KW-0732">Signal</keyword>
<sequence length="176" mass="19196">MSTAAVLWLMAGCSPAAQPASTRTVAAIEIPLKTNRDHDDLVAMLHRHAAADGQDGIHVDDRTDEWLDLQPQVEAMAPEERGTIAVAVWRGADDASLEVLVQDWSHPGRAWLTFARGEPAERSTRLREGLLADIHARWPDAQPLPLENGVIPLPGDLEAVDGAYRTIPSEAAKYVR</sequence>
<name>A0A2T9K263_9CAUL</name>
<dbReference type="AlphaFoldDB" id="A0A2T9K263"/>
<dbReference type="EMBL" id="QDKQ01000037">
    <property type="protein sequence ID" value="PVM90066.1"/>
    <property type="molecule type" value="Genomic_DNA"/>
</dbReference>
<evidence type="ECO:0000313" key="3">
    <source>
        <dbReference type="Proteomes" id="UP000245073"/>
    </source>
</evidence>
<organism evidence="2 3">
    <name type="scientific">Caulobacter endophyticus</name>
    <dbReference type="NCBI Taxonomy" id="2172652"/>
    <lineage>
        <taxon>Bacteria</taxon>
        <taxon>Pseudomonadati</taxon>
        <taxon>Pseudomonadota</taxon>
        <taxon>Alphaproteobacteria</taxon>
        <taxon>Caulobacterales</taxon>
        <taxon>Caulobacteraceae</taxon>
        <taxon>Caulobacter</taxon>
    </lineage>
</organism>
<feature type="chain" id="PRO_5015446574" evidence="1">
    <location>
        <begin position="20"/>
        <end position="176"/>
    </location>
</feature>
<feature type="signal peptide" evidence="1">
    <location>
        <begin position="1"/>
        <end position="19"/>
    </location>
</feature>
<accession>A0A2T9K263</accession>
<gene>
    <name evidence="2" type="ORF">DDF67_10670</name>
</gene>
<dbReference type="Proteomes" id="UP000245073">
    <property type="component" value="Unassembled WGS sequence"/>
</dbReference>
<comment type="caution">
    <text evidence="2">The sequence shown here is derived from an EMBL/GenBank/DDBJ whole genome shotgun (WGS) entry which is preliminary data.</text>
</comment>